<dbReference type="Proteomes" id="UP001253458">
    <property type="component" value="Unassembled WGS sequence"/>
</dbReference>
<comment type="caution">
    <text evidence="2">The sequence shown here is derived from an EMBL/GenBank/DDBJ whole genome shotgun (WGS) entry which is preliminary data.</text>
</comment>
<keyword evidence="1" id="KW-0812">Transmembrane</keyword>
<gene>
    <name evidence="2" type="ORF">J2W88_002085</name>
</gene>
<proteinExistence type="predicted"/>
<feature type="transmembrane region" description="Helical" evidence="1">
    <location>
        <begin position="60"/>
        <end position="80"/>
    </location>
</feature>
<keyword evidence="1" id="KW-0472">Membrane</keyword>
<organism evidence="2 3">
    <name type="scientific">Acidovorax delafieldii</name>
    <name type="common">Pseudomonas delafieldii</name>
    <dbReference type="NCBI Taxonomy" id="47920"/>
    <lineage>
        <taxon>Bacteria</taxon>
        <taxon>Pseudomonadati</taxon>
        <taxon>Pseudomonadota</taxon>
        <taxon>Betaproteobacteria</taxon>
        <taxon>Burkholderiales</taxon>
        <taxon>Comamonadaceae</taxon>
        <taxon>Acidovorax</taxon>
    </lineage>
</organism>
<accession>A0AAJ2BYI5</accession>
<protein>
    <submittedName>
        <fullName evidence="2">Uncharacterized protein</fullName>
    </submittedName>
</protein>
<dbReference type="AlphaFoldDB" id="A0AAJ2BYI5"/>
<dbReference type="EMBL" id="JAVDTL010000003">
    <property type="protein sequence ID" value="MDR6766810.1"/>
    <property type="molecule type" value="Genomic_DNA"/>
</dbReference>
<evidence type="ECO:0000256" key="1">
    <source>
        <dbReference type="SAM" id="Phobius"/>
    </source>
</evidence>
<dbReference type="RefSeq" id="WP_209819426.1">
    <property type="nucleotide sequence ID" value="NZ_JAVDTL010000003.1"/>
</dbReference>
<evidence type="ECO:0000313" key="3">
    <source>
        <dbReference type="Proteomes" id="UP001253458"/>
    </source>
</evidence>
<reference evidence="2" key="1">
    <citation type="submission" date="2023-07" db="EMBL/GenBank/DDBJ databases">
        <title>Sorghum-associated microbial communities from plants grown in Nebraska, USA.</title>
        <authorList>
            <person name="Schachtman D."/>
        </authorList>
    </citation>
    <scope>NUCLEOTIDE SEQUENCE</scope>
    <source>
        <strain evidence="2">BE69</strain>
    </source>
</reference>
<keyword evidence="1" id="KW-1133">Transmembrane helix</keyword>
<sequence length="81" mass="9707">MTKDDEISPEQLRKTAEELRTISQDLHRKFDDAKALHERTMRRHRFFSQDRANFWKMPKWLWVPIVGSLVLLFLIALLSVV</sequence>
<name>A0AAJ2BYI5_ACIDE</name>
<evidence type="ECO:0000313" key="2">
    <source>
        <dbReference type="EMBL" id="MDR6766810.1"/>
    </source>
</evidence>